<reference evidence="17 19" key="1">
    <citation type="submission" date="2020-09" db="EMBL/GenBank/DDBJ databases">
        <title>Draft Genomes of Bacterial Isolates from North Pond Shallow Sediments.</title>
        <authorList>
            <person name="Kiel Reese B."/>
            <person name="Mullis M."/>
            <person name="Weisend R.E."/>
        </authorList>
    </citation>
    <scope>NUCLEOTIDE SEQUENCE</scope>
    <source>
        <strain evidence="17">KJE-2</strain>
        <strain evidence="16 19">KJE-3</strain>
    </source>
</reference>
<dbReference type="Gene3D" id="2.20.28.290">
    <property type="match status" value="1"/>
</dbReference>
<dbReference type="RefSeq" id="WP_199494440.1">
    <property type="nucleotide sequence ID" value="NZ_CP081832.1"/>
</dbReference>
<feature type="short sequence motif" description="'HIGH' region" evidence="9">
    <location>
        <begin position="42"/>
        <end position="52"/>
    </location>
</feature>
<comment type="caution">
    <text evidence="17">The sequence shown here is derived from an EMBL/GenBank/DDBJ whole genome shotgun (WGS) entry which is preliminary data.</text>
</comment>
<dbReference type="SUPFAM" id="SSF47323">
    <property type="entry name" value="Anticodon-binding domain of a subclass of class I aminoacyl-tRNA synthetases"/>
    <property type="match status" value="1"/>
</dbReference>
<dbReference type="PANTHER" id="PTHR43740:SF2">
    <property type="entry name" value="LEUCINE--TRNA LIGASE, MITOCHONDRIAL"/>
    <property type="match status" value="1"/>
</dbReference>
<feature type="short sequence motif" description="'KMSKS' region" evidence="9">
    <location>
        <begin position="619"/>
        <end position="623"/>
    </location>
</feature>
<dbReference type="Gene3D" id="3.10.20.590">
    <property type="match status" value="1"/>
</dbReference>
<feature type="domain" description="Aminoacyl-tRNA synthetase class Ia" evidence="12">
    <location>
        <begin position="416"/>
        <end position="571"/>
    </location>
</feature>
<accession>A0A8I1KGU7</accession>
<dbReference type="GO" id="GO:0002161">
    <property type="term" value="F:aminoacyl-tRNA deacylase activity"/>
    <property type="evidence" value="ECO:0007669"/>
    <property type="project" value="InterPro"/>
</dbReference>
<evidence type="ECO:0000313" key="16">
    <source>
        <dbReference type="EMBL" id="MBJ7266919.1"/>
    </source>
</evidence>
<feature type="binding site" evidence="9">
    <location>
        <position position="622"/>
    </location>
    <ligand>
        <name>ATP</name>
        <dbReference type="ChEBI" id="CHEBI:30616"/>
    </ligand>
</feature>
<dbReference type="Pfam" id="PF09334">
    <property type="entry name" value="tRNA-synt_1g"/>
    <property type="match status" value="1"/>
</dbReference>
<keyword evidence="5 9" id="KW-0067">ATP-binding</keyword>
<dbReference type="InterPro" id="IPR013155">
    <property type="entry name" value="M/V/L/I-tRNA-synth_anticd-bd"/>
</dbReference>
<protein>
    <recommendedName>
        <fullName evidence="9">Leucine--tRNA ligase</fullName>
        <ecNumber evidence="9">6.1.1.4</ecNumber>
    </recommendedName>
    <alternativeName>
        <fullName evidence="9">Leucyl-tRNA synthetase</fullName>
        <shortName evidence="9">LeuRS</shortName>
    </alternativeName>
</protein>
<dbReference type="InterPro" id="IPR009080">
    <property type="entry name" value="tRNAsynth_Ia_anticodon-bd"/>
</dbReference>
<keyword evidence="3 9" id="KW-0436">Ligase</keyword>
<comment type="similarity">
    <text evidence="1 9 10">Belongs to the class-I aminoacyl-tRNA synthetase family.</text>
</comment>
<keyword evidence="2 9" id="KW-0963">Cytoplasm</keyword>
<evidence type="ECO:0000313" key="17">
    <source>
        <dbReference type="EMBL" id="MBJ7315075.1"/>
    </source>
</evidence>
<evidence type="ECO:0000256" key="3">
    <source>
        <dbReference type="ARBA" id="ARBA00022598"/>
    </source>
</evidence>
<dbReference type="InterPro" id="IPR015413">
    <property type="entry name" value="Methionyl/Leucyl_tRNA_Synth"/>
</dbReference>
<dbReference type="PROSITE" id="PS00178">
    <property type="entry name" value="AA_TRNA_LIGASE_I"/>
    <property type="match status" value="1"/>
</dbReference>
<dbReference type="Pfam" id="PF08264">
    <property type="entry name" value="Anticodon_1"/>
    <property type="match status" value="1"/>
</dbReference>
<dbReference type="HAMAP" id="MF_00049_B">
    <property type="entry name" value="Leu_tRNA_synth_B"/>
    <property type="match status" value="1"/>
</dbReference>
<evidence type="ECO:0000256" key="8">
    <source>
        <dbReference type="ARBA" id="ARBA00047469"/>
    </source>
</evidence>
<dbReference type="FunFam" id="1.10.730.10:FF:000003">
    <property type="entry name" value="Leucine--tRNA ligase"/>
    <property type="match status" value="1"/>
</dbReference>
<dbReference type="Pfam" id="PF00133">
    <property type="entry name" value="tRNA-synt_1"/>
    <property type="match status" value="2"/>
</dbReference>
<dbReference type="GO" id="GO:0006429">
    <property type="term" value="P:leucyl-tRNA aminoacylation"/>
    <property type="evidence" value="ECO:0007669"/>
    <property type="project" value="UniProtKB-UniRule"/>
</dbReference>
<evidence type="ECO:0000256" key="6">
    <source>
        <dbReference type="ARBA" id="ARBA00022917"/>
    </source>
</evidence>
<feature type="region of interest" description="Disordered" evidence="11">
    <location>
        <begin position="602"/>
        <end position="631"/>
    </location>
</feature>
<dbReference type="FunFam" id="3.40.50.620:FF:000003">
    <property type="entry name" value="Leucine--tRNA ligase"/>
    <property type="match status" value="1"/>
</dbReference>
<dbReference type="InterPro" id="IPR025709">
    <property type="entry name" value="Leu_tRNA-synth_edit"/>
</dbReference>
<dbReference type="CDD" id="cd00812">
    <property type="entry name" value="LeuRS_core"/>
    <property type="match status" value="1"/>
</dbReference>
<feature type="domain" description="Methionyl/Valyl/Leucyl/Isoleucyl-tRNA synthetase anticodon-binding" evidence="13">
    <location>
        <begin position="697"/>
        <end position="821"/>
    </location>
</feature>
<dbReference type="EMBL" id="JAEMOP010000002">
    <property type="protein sequence ID" value="MBJ7315075.1"/>
    <property type="molecule type" value="Genomic_DNA"/>
</dbReference>
<evidence type="ECO:0000256" key="4">
    <source>
        <dbReference type="ARBA" id="ARBA00022741"/>
    </source>
</evidence>
<dbReference type="FunFam" id="3.10.20.590:FF:000001">
    <property type="entry name" value="Leucine--tRNA ligase"/>
    <property type="match status" value="1"/>
</dbReference>
<evidence type="ECO:0000259" key="13">
    <source>
        <dbReference type="Pfam" id="PF08264"/>
    </source>
</evidence>
<dbReference type="FunFam" id="3.40.50.620:FF:000124">
    <property type="entry name" value="Leucine--tRNA ligase"/>
    <property type="match status" value="1"/>
</dbReference>
<dbReference type="EC" id="6.1.1.4" evidence="9"/>
<dbReference type="EMBL" id="JAEMOS010000022">
    <property type="protein sequence ID" value="MBJ7266919.1"/>
    <property type="molecule type" value="Genomic_DNA"/>
</dbReference>
<organism evidence="17 18">
    <name type="scientific">Idiomarina abyssalis</name>
    <dbReference type="NCBI Taxonomy" id="86102"/>
    <lineage>
        <taxon>Bacteria</taxon>
        <taxon>Pseudomonadati</taxon>
        <taxon>Pseudomonadota</taxon>
        <taxon>Gammaproteobacteria</taxon>
        <taxon>Alteromonadales</taxon>
        <taxon>Idiomarinaceae</taxon>
        <taxon>Idiomarina</taxon>
    </lineage>
</organism>
<evidence type="ECO:0000256" key="7">
    <source>
        <dbReference type="ARBA" id="ARBA00023146"/>
    </source>
</evidence>
<keyword evidence="4 9" id="KW-0547">Nucleotide-binding</keyword>
<evidence type="ECO:0000256" key="1">
    <source>
        <dbReference type="ARBA" id="ARBA00005594"/>
    </source>
</evidence>
<dbReference type="GO" id="GO:0005524">
    <property type="term" value="F:ATP binding"/>
    <property type="evidence" value="ECO:0007669"/>
    <property type="project" value="UniProtKB-UniRule"/>
</dbReference>
<dbReference type="Proteomes" id="UP000655994">
    <property type="component" value="Unassembled WGS sequence"/>
</dbReference>
<dbReference type="GO" id="GO:0005829">
    <property type="term" value="C:cytosol"/>
    <property type="evidence" value="ECO:0007669"/>
    <property type="project" value="TreeGrafter"/>
</dbReference>
<evidence type="ECO:0000256" key="2">
    <source>
        <dbReference type="ARBA" id="ARBA00022490"/>
    </source>
</evidence>
<dbReference type="AlphaFoldDB" id="A0A8I1KGU7"/>
<evidence type="ECO:0000256" key="9">
    <source>
        <dbReference type="HAMAP-Rule" id="MF_00049"/>
    </source>
</evidence>
<evidence type="ECO:0000313" key="18">
    <source>
        <dbReference type="Proteomes" id="UP000621390"/>
    </source>
</evidence>
<dbReference type="Proteomes" id="UP000621390">
    <property type="component" value="Unassembled WGS sequence"/>
</dbReference>
<dbReference type="GO" id="GO:0004823">
    <property type="term" value="F:leucine-tRNA ligase activity"/>
    <property type="evidence" value="ECO:0007669"/>
    <property type="project" value="UniProtKB-UniRule"/>
</dbReference>
<proteinExistence type="inferred from homology"/>
<dbReference type="SUPFAM" id="SSF52374">
    <property type="entry name" value="Nucleotidylyl transferase"/>
    <property type="match status" value="1"/>
</dbReference>
<evidence type="ECO:0000313" key="19">
    <source>
        <dbReference type="Proteomes" id="UP000655994"/>
    </source>
</evidence>
<dbReference type="PANTHER" id="PTHR43740">
    <property type="entry name" value="LEUCYL-TRNA SYNTHETASE"/>
    <property type="match status" value="1"/>
</dbReference>
<gene>
    <name evidence="9" type="primary">leuS</name>
    <name evidence="16" type="ORF">JHC10_08180</name>
    <name evidence="17" type="ORF">JHC11_03540</name>
</gene>
<evidence type="ECO:0000256" key="10">
    <source>
        <dbReference type="RuleBase" id="RU363035"/>
    </source>
</evidence>
<dbReference type="PRINTS" id="PR00985">
    <property type="entry name" value="TRNASYNTHLEU"/>
</dbReference>
<dbReference type="InterPro" id="IPR014729">
    <property type="entry name" value="Rossmann-like_a/b/a_fold"/>
</dbReference>
<keyword evidence="6 9" id="KW-0648">Protein biosynthesis</keyword>
<evidence type="ECO:0000259" key="15">
    <source>
        <dbReference type="Pfam" id="PF13603"/>
    </source>
</evidence>
<dbReference type="SUPFAM" id="SSF50677">
    <property type="entry name" value="ValRS/IleRS/LeuRS editing domain"/>
    <property type="match status" value="1"/>
</dbReference>
<evidence type="ECO:0000256" key="5">
    <source>
        <dbReference type="ARBA" id="ARBA00022840"/>
    </source>
</evidence>
<dbReference type="InterPro" id="IPR009008">
    <property type="entry name" value="Val/Leu/Ile-tRNA-synth_edit"/>
</dbReference>
<comment type="subcellular location">
    <subcellularLocation>
        <location evidence="9">Cytoplasm</location>
    </subcellularLocation>
</comment>
<keyword evidence="7 9" id="KW-0030">Aminoacyl-tRNA synthetase</keyword>
<dbReference type="Gene3D" id="3.40.50.620">
    <property type="entry name" value="HUPs"/>
    <property type="match status" value="2"/>
</dbReference>
<dbReference type="Pfam" id="PF13603">
    <property type="entry name" value="tRNA-synt_1_2"/>
    <property type="match status" value="1"/>
</dbReference>
<dbReference type="InterPro" id="IPR002300">
    <property type="entry name" value="aa-tRNA-synth_Ia"/>
</dbReference>
<sequence length="858" mass="97365">MQEQYNPSKIESAMQKRWQEQDVFTAKEQPGKDKFYCLSMFPYPSGKLHMGHVRNYTLGDVISRHQRMLGKNVMQPMGWDAFGLPAENAAIQNKTAPAKWTYQNIDYMREQLKSLGFGYDWKRELATCSPDYYRWEQWFFTKLYEKGLVYKKNATVNWDPVDQTVLANEQVIDGRGWRSGAKVEQKEIPQWFIKITDYAEELLNDLEQLDGWPEQVKAMQRNWIGRSEGVEIDFKVAATGESLRVYTTRPDTLYGVTYMGVAAQHPLAIEAAKNNPELASFIEDCKNSKVAEADIATMEKLGMDTGIKATHPMTGEEIPIWVANFVLMDYGSGAVMAVPAHDQRDWEFATKYKLEIRPVIEPISGDSDIQKAAITEKGTVINSGPYDGMSSAQAFDAIATELKEKGIGERKVNYRLRDWGVSRQRYWGTPIPMLNLENGESVPVPEDQLPVKLPEDVVMDGVNSPIKSDPEWRKTEYNGQPAEHETDTFDTFMESSWYYARYCSAQTDDAMLDPEKANYWLPVDQYIGGIEHAILHLLYARFFHKLLRDTGLVDSDEPFKRLLCQGMVLADSYYREDEKGGKQWVSPLDVDIERDDKGAIAGAKHKQDGQPVAIGGMSKMSKSKNNGIDPQTMVERYGADTVRLFMMFAAPPEMTLEWSDSGVEGAQRFLRRLWKLTYDLVNAGGACNGHSLNSDQKQLRRELHKTIAKVSDDMGRRQHFNTAIAAIMELLNHLQKAPLETEADRQILAESIDAMVRMLAPITPHICEQLWQELGHEEPLAFAQWPSVDESALVEDEKLIVVQINGKVRAKLTVPADASAEQVEQIAFEEDSVQKYTEGKEIRKKIYVPGKILNIVVG</sequence>
<feature type="domain" description="Methionyl/Leucyl tRNA synthetase" evidence="14">
    <location>
        <begin position="39"/>
        <end position="171"/>
    </location>
</feature>
<evidence type="ECO:0000259" key="14">
    <source>
        <dbReference type="Pfam" id="PF09334"/>
    </source>
</evidence>
<dbReference type="InterPro" id="IPR001412">
    <property type="entry name" value="aa-tRNA-synth_I_CS"/>
</dbReference>
<dbReference type="Gene3D" id="1.10.730.10">
    <property type="entry name" value="Isoleucyl-tRNA Synthetase, Domain 1"/>
    <property type="match status" value="1"/>
</dbReference>
<evidence type="ECO:0000259" key="12">
    <source>
        <dbReference type="Pfam" id="PF00133"/>
    </source>
</evidence>
<keyword evidence="19" id="KW-1185">Reference proteome</keyword>
<comment type="catalytic activity">
    <reaction evidence="8 9">
        <text>tRNA(Leu) + L-leucine + ATP = L-leucyl-tRNA(Leu) + AMP + diphosphate</text>
        <dbReference type="Rhea" id="RHEA:11688"/>
        <dbReference type="Rhea" id="RHEA-COMP:9613"/>
        <dbReference type="Rhea" id="RHEA-COMP:9622"/>
        <dbReference type="ChEBI" id="CHEBI:30616"/>
        <dbReference type="ChEBI" id="CHEBI:33019"/>
        <dbReference type="ChEBI" id="CHEBI:57427"/>
        <dbReference type="ChEBI" id="CHEBI:78442"/>
        <dbReference type="ChEBI" id="CHEBI:78494"/>
        <dbReference type="ChEBI" id="CHEBI:456215"/>
        <dbReference type="EC" id="6.1.1.4"/>
    </reaction>
</comment>
<dbReference type="NCBIfam" id="TIGR00396">
    <property type="entry name" value="leuS_bact"/>
    <property type="match status" value="1"/>
</dbReference>
<dbReference type="CDD" id="cd07958">
    <property type="entry name" value="Anticodon_Ia_Leu_BEm"/>
    <property type="match status" value="1"/>
</dbReference>
<evidence type="ECO:0000256" key="11">
    <source>
        <dbReference type="SAM" id="MobiDB-lite"/>
    </source>
</evidence>
<feature type="domain" description="Leucyl-tRNA synthetase editing" evidence="15">
    <location>
        <begin position="221"/>
        <end position="402"/>
    </location>
</feature>
<name>A0A8I1KGU7_9GAMM</name>
<dbReference type="FunFam" id="2.20.28.290:FF:000001">
    <property type="entry name" value="Leucine--tRNA ligase"/>
    <property type="match status" value="1"/>
</dbReference>
<dbReference type="GeneID" id="78251710"/>
<dbReference type="InterPro" id="IPR002302">
    <property type="entry name" value="Leu-tRNA-ligase"/>
</dbReference>
<feature type="domain" description="Aminoacyl-tRNA synthetase class Ia" evidence="12">
    <location>
        <begin position="619"/>
        <end position="652"/>
    </location>
</feature>
<dbReference type="FunFam" id="3.90.740.10:FF:000012">
    <property type="entry name" value="Leucine--tRNA ligase"/>
    <property type="match status" value="1"/>
</dbReference>